<evidence type="ECO:0000256" key="6">
    <source>
        <dbReference type="ARBA" id="ARBA00023136"/>
    </source>
</evidence>
<gene>
    <name evidence="11" type="ORF">CRM22_010843</name>
</gene>
<feature type="transmembrane region" description="Helical" evidence="9">
    <location>
        <begin position="734"/>
        <end position="757"/>
    </location>
</feature>
<dbReference type="InterPro" id="IPR013099">
    <property type="entry name" value="K_chnl_dom"/>
</dbReference>
<evidence type="ECO:0000256" key="8">
    <source>
        <dbReference type="SAM" id="MobiDB-lite"/>
    </source>
</evidence>
<keyword evidence="3 9" id="KW-0812">Transmembrane</keyword>
<proteinExistence type="predicted"/>
<reference evidence="11 12" key="1">
    <citation type="journal article" date="2019" name="BMC Genomics">
        <title>New insights from Opisthorchis felineus genome: update on genomics of the epidemiologically important liver flukes.</title>
        <authorList>
            <person name="Ershov N.I."/>
            <person name="Mordvinov V.A."/>
            <person name="Prokhortchouk E.B."/>
            <person name="Pakharukova M.Y."/>
            <person name="Gunbin K.V."/>
            <person name="Ustyantsev K."/>
            <person name="Genaev M.A."/>
            <person name="Blinov A.G."/>
            <person name="Mazur A."/>
            <person name="Boulygina E."/>
            <person name="Tsygankova S."/>
            <person name="Khrameeva E."/>
            <person name="Chekanov N."/>
            <person name="Fan G."/>
            <person name="Xiao A."/>
            <person name="Zhang H."/>
            <person name="Xu X."/>
            <person name="Yang H."/>
            <person name="Solovyev V."/>
            <person name="Lee S.M."/>
            <person name="Liu X."/>
            <person name="Afonnikov D.A."/>
            <person name="Skryabin K.G."/>
        </authorList>
    </citation>
    <scope>NUCLEOTIDE SEQUENCE [LARGE SCALE GENOMIC DNA]</scope>
    <source>
        <strain evidence="11">AK-0245</strain>
        <tissue evidence="11">Whole organism</tissue>
    </source>
</reference>
<comment type="subcellular location">
    <subcellularLocation>
        <location evidence="1">Membrane</location>
        <topology evidence="1">Multi-pass membrane protein</topology>
    </subcellularLocation>
</comment>
<feature type="region of interest" description="Disordered" evidence="8">
    <location>
        <begin position="603"/>
        <end position="633"/>
    </location>
</feature>
<evidence type="ECO:0000256" key="3">
    <source>
        <dbReference type="ARBA" id="ARBA00022692"/>
    </source>
</evidence>
<feature type="transmembrane region" description="Helical" evidence="9">
    <location>
        <begin position="769"/>
        <end position="792"/>
    </location>
</feature>
<evidence type="ECO:0000313" key="12">
    <source>
        <dbReference type="Proteomes" id="UP000308267"/>
    </source>
</evidence>
<dbReference type="Pfam" id="PF03530">
    <property type="entry name" value="SK_channel"/>
    <property type="match status" value="1"/>
</dbReference>
<keyword evidence="7" id="KW-0407">Ion channel</keyword>
<dbReference type="SUPFAM" id="SSF81324">
    <property type="entry name" value="Voltage-gated potassium channels"/>
    <property type="match status" value="1"/>
</dbReference>
<feature type="compositionally biased region" description="Low complexity" evidence="8">
    <location>
        <begin position="338"/>
        <end position="349"/>
    </location>
</feature>
<dbReference type="Gene3D" id="1.10.287.70">
    <property type="match status" value="2"/>
</dbReference>
<feature type="region of interest" description="Disordered" evidence="8">
    <location>
        <begin position="141"/>
        <end position="173"/>
    </location>
</feature>
<evidence type="ECO:0000256" key="9">
    <source>
        <dbReference type="SAM" id="Phobius"/>
    </source>
</evidence>
<dbReference type="Proteomes" id="UP000308267">
    <property type="component" value="Unassembled WGS sequence"/>
</dbReference>
<protein>
    <recommendedName>
        <fullName evidence="10">Calmodulin-binding domain-containing protein</fullName>
    </recommendedName>
</protein>
<feature type="region of interest" description="Disordered" evidence="8">
    <location>
        <begin position="662"/>
        <end position="683"/>
    </location>
</feature>
<dbReference type="InterPro" id="IPR036122">
    <property type="entry name" value="CaM-bd_dom_sf"/>
</dbReference>
<keyword evidence="4 9" id="KW-1133">Transmembrane helix</keyword>
<evidence type="ECO:0000259" key="10">
    <source>
        <dbReference type="SMART" id="SM01053"/>
    </source>
</evidence>
<feature type="compositionally biased region" description="Polar residues" evidence="8">
    <location>
        <begin position="503"/>
        <end position="520"/>
    </location>
</feature>
<dbReference type="OrthoDB" id="73653at2759"/>
<evidence type="ECO:0000256" key="4">
    <source>
        <dbReference type="ARBA" id="ARBA00022989"/>
    </source>
</evidence>
<dbReference type="AlphaFoldDB" id="A0A4V3SAU0"/>
<dbReference type="GO" id="GO:0016286">
    <property type="term" value="F:small conductance calcium-activated potassium channel activity"/>
    <property type="evidence" value="ECO:0007669"/>
    <property type="project" value="InterPro"/>
</dbReference>
<sequence>MIAACLVQYHIRMSGLPKAKYEKLSEDLELVPRQRCPSTCSVQSFLEDLTSEQTPGHQDSLIAADDTVSSLQRQALQLEGDDMADVPRNSVDRLFSLNSSLDQENDSSEHISAQFYDVFHRVSSLHSESWFTASSLMGDSTTNSTDMPPKMGRCSSPNNGKQEEGQTSRSANLMSAYPTEQRALSQRRTAELHRRITVADAGNMSSTDELQWSTRTTQDPFVPRRRQWQQSGRAYSTEGSLDEKLIENLMIPPRMSSPTSPAKLLRMRWKKLFTPKYSEHETSPLPHSPIETGRPRSRRSGHSKGTFTAAKLDVEKQQVSSPTEDFPGTPPLHGAPQSSRSTRSGPLSSEASYSLPYNIEDKLHSEQVNWEKREQPVKRLKISHSCARFGSPYRTRRKWRTNRTSLPSPDYFDSIGPRLHFVGSVPFCQSIEYRLNRQQSDPTEDVSGTEFGQTTEETDRLGVPGLQQEYKTSFELGENVSEKLIEREAHIGAFALAWATTNRKSKQPVSRTPSAGVSTDRQIDSARASQLIAETVDRGFLGKPITGTISTQILGTIKTGKDKTDSAESQERAIKDAVQKLSKKTAQISAVPVKLSIPWAHKSKVDHGRSPHKRTGSGRGEHGSQRNESRLMPGVSLRSAIPRFHWRFTPGVRSASTKQLTTEHIEDEEISSPAVTPSCTRTHSRRGAQDIPLLRSTGGPLSLAQQPLIQKTQAHNIGWRLSQRKLLNEQRRKLADYSFVLAVIGILLMVFNLEFVINNVYEKNSIYCLLMKALISASTVVLVGLMVFYHVIDIKLFSVNNCIEDWRIATNCKKISFVLLEVILCMIHPPPIISNYDWPFQDTLPLQNTNIPIQHSYISDSTTDFNSSTIQPILTTVPTPCPHPSSSPTYSEHMRLEHALSIPMFFRLFLIFRVLLLHSSFFTDAGSRSIGALNRVKINVRFVLKTLATAQPGTMLLIFIMFMWIITSWIMRICEREQNVEYERMFNTMWLIAVTFLSIGYGDMVPHTYCGRSISVIAGVMGSACTALVVAVVARKLELSRAEKHVHNFMQDNKVYKQLRHSAANVLRETWLFYKHTRLVKRVNASRVRRHQRKFLAAINRLRKAKDDQRKLKEDANSMVDLAKLQTGIHEVVTFIRNDQAIFVQRLVSVEKCLNQLQVQLSQLPGTLTELLQSPNRITEVTPAQDILEDDCPSSFNPANQSTPPRSFPNL</sequence>
<keyword evidence="6 9" id="KW-0472">Membrane</keyword>
<feature type="transmembrane region" description="Helical" evidence="9">
    <location>
        <begin position="1014"/>
        <end position="1034"/>
    </location>
</feature>
<evidence type="ECO:0000313" key="11">
    <source>
        <dbReference type="EMBL" id="TGZ50334.1"/>
    </source>
</evidence>
<dbReference type="SMART" id="SM01053">
    <property type="entry name" value="CaMBD"/>
    <property type="match status" value="1"/>
</dbReference>
<feature type="transmembrane region" description="Helical" evidence="9">
    <location>
        <begin position="985"/>
        <end position="1002"/>
    </location>
</feature>
<dbReference type="InterPro" id="IPR015449">
    <property type="entry name" value="K_chnl_Ca-activ_SK"/>
</dbReference>
<keyword evidence="2" id="KW-0813">Transport</keyword>
<evidence type="ECO:0000256" key="7">
    <source>
        <dbReference type="ARBA" id="ARBA00023303"/>
    </source>
</evidence>
<dbReference type="GO" id="GO:0005516">
    <property type="term" value="F:calmodulin binding"/>
    <property type="evidence" value="ECO:0007669"/>
    <property type="project" value="InterPro"/>
</dbReference>
<dbReference type="SUPFAM" id="SSF81327">
    <property type="entry name" value="Small-conductance potassium channel"/>
    <property type="match status" value="1"/>
</dbReference>
<keyword evidence="12" id="KW-1185">Reference proteome</keyword>
<feature type="region of interest" description="Disordered" evidence="8">
    <location>
        <begin position="1190"/>
        <end position="1211"/>
    </location>
</feature>
<evidence type="ECO:0000256" key="1">
    <source>
        <dbReference type="ARBA" id="ARBA00004141"/>
    </source>
</evidence>
<feature type="compositionally biased region" description="Polar residues" evidence="8">
    <location>
        <begin position="1194"/>
        <end position="1211"/>
    </location>
</feature>
<dbReference type="Pfam" id="PF02888">
    <property type="entry name" value="CaMBD"/>
    <property type="match status" value="1"/>
</dbReference>
<dbReference type="STRING" id="147828.A0A4V3SAU0"/>
<feature type="compositionally biased region" description="Basic and acidic residues" evidence="8">
    <location>
        <begin position="619"/>
        <end position="629"/>
    </location>
</feature>
<organism evidence="11 12">
    <name type="scientific">Opisthorchis felineus</name>
    <dbReference type="NCBI Taxonomy" id="147828"/>
    <lineage>
        <taxon>Eukaryota</taxon>
        <taxon>Metazoa</taxon>
        <taxon>Spiralia</taxon>
        <taxon>Lophotrochozoa</taxon>
        <taxon>Platyhelminthes</taxon>
        <taxon>Trematoda</taxon>
        <taxon>Digenea</taxon>
        <taxon>Opisthorchiida</taxon>
        <taxon>Opisthorchiata</taxon>
        <taxon>Opisthorchiidae</taxon>
        <taxon>Opisthorchis</taxon>
    </lineage>
</organism>
<feature type="region of interest" description="Disordered" evidence="8">
    <location>
        <begin position="503"/>
        <end position="522"/>
    </location>
</feature>
<keyword evidence="5" id="KW-0406">Ion transport</keyword>
<comment type="caution">
    <text evidence="11">The sequence shown here is derived from an EMBL/GenBank/DDBJ whole genome shotgun (WGS) entry which is preliminary data.</text>
</comment>
<feature type="transmembrane region" description="Helical" evidence="9">
    <location>
        <begin position="942"/>
        <end position="965"/>
    </location>
</feature>
<dbReference type="EMBL" id="SJOL01010839">
    <property type="protein sequence ID" value="TGZ50334.1"/>
    <property type="molecule type" value="Genomic_DNA"/>
</dbReference>
<dbReference type="Pfam" id="PF07885">
    <property type="entry name" value="Ion_trans_2"/>
    <property type="match status" value="1"/>
</dbReference>
<dbReference type="GO" id="GO:0016020">
    <property type="term" value="C:membrane"/>
    <property type="evidence" value="ECO:0007669"/>
    <property type="project" value="UniProtKB-SubCell"/>
</dbReference>
<evidence type="ECO:0000256" key="2">
    <source>
        <dbReference type="ARBA" id="ARBA00022448"/>
    </source>
</evidence>
<dbReference type="InterPro" id="IPR004178">
    <property type="entry name" value="CaM-bd_dom"/>
</dbReference>
<feature type="region of interest" description="Disordered" evidence="8">
    <location>
        <begin position="278"/>
        <end position="352"/>
    </location>
</feature>
<evidence type="ECO:0000256" key="5">
    <source>
        <dbReference type="ARBA" id="ARBA00023065"/>
    </source>
</evidence>
<accession>A0A4V3SAU0</accession>
<name>A0A4V3SAU0_OPIFE</name>
<dbReference type="PANTHER" id="PTHR10153">
    <property type="entry name" value="SMALL CONDUCTANCE CALCIUM-ACTIVATED POTASSIUM CHANNEL"/>
    <property type="match status" value="1"/>
</dbReference>
<feature type="region of interest" description="Disordered" evidence="8">
    <location>
        <begin position="437"/>
        <end position="458"/>
    </location>
</feature>
<feature type="domain" description="Calmodulin-binding" evidence="10">
    <location>
        <begin position="1052"/>
        <end position="1128"/>
    </location>
</feature>